<dbReference type="EMBL" id="JANPWB010000013">
    <property type="protein sequence ID" value="KAJ1103616.1"/>
    <property type="molecule type" value="Genomic_DNA"/>
</dbReference>
<reference evidence="1" key="1">
    <citation type="journal article" date="2022" name="bioRxiv">
        <title>Sequencing and chromosome-scale assembly of the giantPleurodeles waltlgenome.</title>
        <authorList>
            <person name="Brown T."/>
            <person name="Elewa A."/>
            <person name="Iarovenko S."/>
            <person name="Subramanian E."/>
            <person name="Araus A.J."/>
            <person name="Petzold A."/>
            <person name="Susuki M."/>
            <person name="Suzuki K.-i.T."/>
            <person name="Hayashi T."/>
            <person name="Toyoda A."/>
            <person name="Oliveira C."/>
            <person name="Osipova E."/>
            <person name="Leigh N.D."/>
            <person name="Simon A."/>
            <person name="Yun M.H."/>
        </authorList>
    </citation>
    <scope>NUCLEOTIDE SEQUENCE</scope>
    <source>
        <strain evidence="1">20211129_DDA</strain>
        <tissue evidence="1">Liver</tissue>
    </source>
</reference>
<gene>
    <name evidence="1" type="ORF">NDU88_001037</name>
</gene>
<evidence type="ECO:0000313" key="1">
    <source>
        <dbReference type="EMBL" id="KAJ1103616.1"/>
    </source>
</evidence>
<dbReference type="AlphaFoldDB" id="A0AAV7MJT9"/>
<keyword evidence="2" id="KW-1185">Reference proteome</keyword>
<evidence type="ECO:0000313" key="2">
    <source>
        <dbReference type="Proteomes" id="UP001066276"/>
    </source>
</evidence>
<dbReference type="Proteomes" id="UP001066276">
    <property type="component" value="Chromosome 9"/>
</dbReference>
<name>A0AAV7MJT9_PLEWA</name>
<organism evidence="1 2">
    <name type="scientific">Pleurodeles waltl</name>
    <name type="common">Iberian ribbed newt</name>
    <dbReference type="NCBI Taxonomy" id="8319"/>
    <lineage>
        <taxon>Eukaryota</taxon>
        <taxon>Metazoa</taxon>
        <taxon>Chordata</taxon>
        <taxon>Craniata</taxon>
        <taxon>Vertebrata</taxon>
        <taxon>Euteleostomi</taxon>
        <taxon>Amphibia</taxon>
        <taxon>Batrachia</taxon>
        <taxon>Caudata</taxon>
        <taxon>Salamandroidea</taxon>
        <taxon>Salamandridae</taxon>
        <taxon>Pleurodelinae</taxon>
        <taxon>Pleurodeles</taxon>
    </lineage>
</organism>
<proteinExistence type="predicted"/>
<protein>
    <submittedName>
        <fullName evidence="1">Uncharacterized protein</fullName>
    </submittedName>
</protein>
<accession>A0AAV7MJT9</accession>
<sequence>MMNEMGTYGPGLVKSTVHRAVLQASRRYLAWIFLLYYPSRALHSASDALQAVPCIDRLRKGGKAFSFLAAKVWDKLPQDLLKLPLEDVFRRKLKT</sequence>
<comment type="caution">
    <text evidence="1">The sequence shown here is derived from an EMBL/GenBank/DDBJ whole genome shotgun (WGS) entry which is preliminary data.</text>
</comment>